<dbReference type="GO" id="GO:0030313">
    <property type="term" value="C:cell envelope"/>
    <property type="evidence" value="ECO:0007669"/>
    <property type="project" value="UniProtKB-SubCell"/>
</dbReference>
<gene>
    <name evidence="5" type="ORF">E5334_01560</name>
</gene>
<evidence type="ECO:0000313" key="5">
    <source>
        <dbReference type="EMBL" id="TGY63216.1"/>
    </source>
</evidence>
<proteinExistence type="predicted"/>
<dbReference type="NCBIfam" id="TIGR01451">
    <property type="entry name" value="B_ant_repeat"/>
    <property type="match status" value="2"/>
</dbReference>
<keyword evidence="3" id="KW-0812">Transmembrane</keyword>
<dbReference type="InterPro" id="IPR047589">
    <property type="entry name" value="DUF11_rpt"/>
</dbReference>
<dbReference type="Pfam" id="PF01345">
    <property type="entry name" value="DUF11"/>
    <property type="match status" value="1"/>
</dbReference>
<keyword evidence="3" id="KW-0472">Membrane</keyword>
<evidence type="ECO:0000256" key="2">
    <source>
        <dbReference type="SAM" id="MobiDB-lite"/>
    </source>
</evidence>
<dbReference type="InterPro" id="IPR042229">
    <property type="entry name" value="Listeria/Bacterioides_rpt_sf"/>
</dbReference>
<feature type="region of interest" description="Disordered" evidence="2">
    <location>
        <begin position="250"/>
        <end position="368"/>
    </location>
</feature>
<keyword evidence="3" id="KW-1133">Transmembrane helix</keyword>
<dbReference type="OrthoDB" id="3197466at2"/>
<comment type="subcellular location">
    <subcellularLocation>
        <location evidence="1">Cell envelope</location>
    </subcellularLocation>
</comment>
<feature type="domain" description="DUF11" evidence="4">
    <location>
        <begin position="535"/>
        <end position="639"/>
    </location>
</feature>
<dbReference type="Gene3D" id="2.60.40.4270">
    <property type="entry name" value="Listeria-Bacteroides repeat domain"/>
    <property type="match status" value="2"/>
</dbReference>
<feature type="compositionally biased region" description="Basic and acidic residues" evidence="2">
    <location>
        <begin position="262"/>
        <end position="271"/>
    </location>
</feature>
<evidence type="ECO:0000259" key="4">
    <source>
        <dbReference type="Pfam" id="PF01345"/>
    </source>
</evidence>
<dbReference type="Proteomes" id="UP000310263">
    <property type="component" value="Unassembled WGS sequence"/>
</dbReference>
<protein>
    <submittedName>
        <fullName evidence="5">Isopeptide-forming domain-containing fimbrial protein</fullName>
    </submittedName>
</protein>
<evidence type="ECO:0000313" key="6">
    <source>
        <dbReference type="Proteomes" id="UP000310263"/>
    </source>
</evidence>
<name>A0A4S2F2N9_9ACTN</name>
<feature type="region of interest" description="Disordered" evidence="2">
    <location>
        <begin position="484"/>
        <end position="504"/>
    </location>
</feature>
<dbReference type="AlphaFoldDB" id="A0A4S2F2N9"/>
<dbReference type="InterPro" id="IPR001434">
    <property type="entry name" value="OmcB-like_DUF11"/>
</dbReference>
<evidence type="ECO:0000256" key="1">
    <source>
        <dbReference type="ARBA" id="ARBA00004196"/>
    </source>
</evidence>
<dbReference type="InterPro" id="IPR026466">
    <property type="entry name" value="Fim_isopep_form_D2_dom"/>
</dbReference>
<dbReference type="RefSeq" id="WP_136011843.1">
    <property type="nucleotide sequence ID" value="NZ_SRYE01000001.1"/>
</dbReference>
<reference evidence="5 6" key="1">
    <citation type="submission" date="2019-04" db="EMBL/GenBank/DDBJ databases">
        <title>Microbes associate with the intestines of laboratory mice.</title>
        <authorList>
            <person name="Navarre W."/>
            <person name="Wong E."/>
            <person name="Huang K."/>
            <person name="Tropini C."/>
            <person name="Ng K."/>
            <person name="Yu B."/>
        </authorList>
    </citation>
    <scope>NUCLEOTIDE SEQUENCE [LARGE SCALE GENOMIC DNA]</scope>
    <source>
        <strain evidence="5 6">NM07_P-09</strain>
    </source>
</reference>
<comment type="caution">
    <text evidence="5">The sequence shown here is derived from an EMBL/GenBank/DDBJ whole genome shotgun (WGS) entry which is preliminary data.</text>
</comment>
<evidence type="ECO:0000256" key="3">
    <source>
        <dbReference type="SAM" id="Phobius"/>
    </source>
</evidence>
<feature type="transmembrane region" description="Helical" evidence="3">
    <location>
        <begin position="711"/>
        <end position="730"/>
    </location>
</feature>
<sequence>MEPIAFWRAGGTGLRQALNTKKNASPYYYDIGAYLPGDTVAAAYYPGSASAAEGVPVTPATDGWRFDGWNTEADGSGDSFGPATPITKNMVLYGQWSPKPIDVVFDLDGGEMPGENEGDPASSDPIVQHSEALKTVTAPEGTPVREGYSFMGWSTEQGSLIPNFDGDEQLWEEPDDTRTYYAVWVPNPKTEVTVKTENITDPKAEHPQVDDKLVTTVTASNTGDPTSYWQGVNVSVPLPAGVDLMDEPITVERPDGTTQTLDPKDVYDPETRTVSLRIGDVPGDSQVKVHIPTKVNGKALPPKSNEPTDPSDPDDPNPADPFDPQVDISVKVTGENPDGSPVEELQREAPTPGSEQVLPANPDPTVTKEVTNVTRGDTTDAQVGDLLRYTVTVANDHPYSELKDAVASDLLPLGLDLVPDTVKVTYPDGAQEAMDPADVYHDETHTLTVPVGNIFGGEKVVVTFEAKVNRSAVDEATPEAHDIGNVATVDGNTPEDKKGEQQQSQKIFPSGWIKFAIPQPTVAKTVIDDDHPNGYYEGDQVTYSIEAGNSQPGTAWEDVVVHDTLPDGLAMVATSLTLIHPDGTQERLARDLYDPETRELTVPIGTIQGGEVWRVTFACDLSKPANGTAVVNRASASGTGFGLTDPSGDGSSGIQSGGIVAVDAAGIAEIKTVQDPYAENETNGSDLVVPVKKALRSVAVIPATGDRVVDGALTVSLAFGAAACATMAVLRRRRAADR</sequence>
<dbReference type="EMBL" id="SRYE01000001">
    <property type="protein sequence ID" value="TGY63216.1"/>
    <property type="molecule type" value="Genomic_DNA"/>
</dbReference>
<dbReference type="NCBIfam" id="TIGR04226">
    <property type="entry name" value="RrgB_K2N_iso_D2"/>
    <property type="match status" value="2"/>
</dbReference>
<dbReference type="Gene3D" id="2.60.40.740">
    <property type="match status" value="2"/>
</dbReference>
<organism evidence="5 6">
    <name type="scientific">Muricaecibacterium torontonense</name>
    <dbReference type="NCBI Taxonomy" id="3032871"/>
    <lineage>
        <taxon>Bacteria</taxon>
        <taxon>Bacillati</taxon>
        <taxon>Actinomycetota</taxon>
        <taxon>Coriobacteriia</taxon>
        <taxon>Coriobacteriales</taxon>
        <taxon>Atopobiaceae</taxon>
        <taxon>Muricaecibacterium</taxon>
    </lineage>
</organism>
<dbReference type="Pfam" id="PF09479">
    <property type="entry name" value="Flg_new"/>
    <property type="match status" value="2"/>
</dbReference>
<dbReference type="InterPro" id="IPR013378">
    <property type="entry name" value="InlB-like_B-rpt"/>
</dbReference>
<accession>A0A4S2F2N9</accession>
<keyword evidence="6" id="KW-1185">Reference proteome</keyword>